<proteinExistence type="predicted"/>
<feature type="region of interest" description="Disordered" evidence="1">
    <location>
        <begin position="308"/>
        <end position="332"/>
    </location>
</feature>
<evidence type="ECO:0000256" key="2">
    <source>
        <dbReference type="SAM" id="Phobius"/>
    </source>
</evidence>
<feature type="transmembrane region" description="Helical" evidence="2">
    <location>
        <begin position="257"/>
        <end position="281"/>
    </location>
</feature>
<evidence type="ECO:0000313" key="3">
    <source>
        <dbReference type="EMBL" id="KAG8386365.1"/>
    </source>
</evidence>
<name>A0AAV6Y4H0_9LAMI</name>
<dbReference type="InterPro" id="IPR006747">
    <property type="entry name" value="DUF599"/>
</dbReference>
<keyword evidence="2" id="KW-0812">Transmembrane</keyword>
<dbReference type="Proteomes" id="UP000826271">
    <property type="component" value="Unassembled WGS sequence"/>
</dbReference>
<feature type="transmembrane region" description="Helical" evidence="2">
    <location>
        <begin position="136"/>
        <end position="167"/>
    </location>
</feature>
<dbReference type="PANTHER" id="PTHR31168:SF30">
    <property type="entry name" value="DUF599 DOMAIN-CONTAINING PROTEIN"/>
    <property type="match status" value="1"/>
</dbReference>
<protein>
    <submittedName>
        <fullName evidence="3">Uncharacterized protein</fullName>
    </submittedName>
</protein>
<organism evidence="3 4">
    <name type="scientific">Buddleja alternifolia</name>
    <dbReference type="NCBI Taxonomy" id="168488"/>
    <lineage>
        <taxon>Eukaryota</taxon>
        <taxon>Viridiplantae</taxon>
        <taxon>Streptophyta</taxon>
        <taxon>Embryophyta</taxon>
        <taxon>Tracheophyta</taxon>
        <taxon>Spermatophyta</taxon>
        <taxon>Magnoliopsida</taxon>
        <taxon>eudicotyledons</taxon>
        <taxon>Gunneridae</taxon>
        <taxon>Pentapetalae</taxon>
        <taxon>asterids</taxon>
        <taxon>lamiids</taxon>
        <taxon>Lamiales</taxon>
        <taxon>Scrophulariaceae</taxon>
        <taxon>Buddlejeae</taxon>
        <taxon>Buddleja</taxon>
    </lineage>
</organism>
<dbReference type="AlphaFoldDB" id="A0AAV6Y4H0"/>
<comment type="caution">
    <text evidence="3">The sequence shown here is derived from an EMBL/GenBank/DDBJ whole genome shotgun (WGS) entry which is preliminary data.</text>
</comment>
<evidence type="ECO:0000313" key="4">
    <source>
        <dbReference type="Proteomes" id="UP000826271"/>
    </source>
</evidence>
<dbReference type="EMBL" id="WHWC01000003">
    <property type="protein sequence ID" value="KAG8386365.1"/>
    <property type="molecule type" value="Genomic_DNA"/>
</dbReference>
<feature type="compositionally biased region" description="Polar residues" evidence="1">
    <location>
        <begin position="320"/>
        <end position="332"/>
    </location>
</feature>
<feature type="transmembrane region" description="Helical" evidence="2">
    <location>
        <begin position="187"/>
        <end position="208"/>
    </location>
</feature>
<gene>
    <name evidence="3" type="ORF">BUALT_Bualt03G0141300</name>
</gene>
<reference evidence="3" key="1">
    <citation type="submission" date="2019-10" db="EMBL/GenBank/DDBJ databases">
        <authorList>
            <person name="Zhang R."/>
            <person name="Pan Y."/>
            <person name="Wang J."/>
            <person name="Ma R."/>
            <person name="Yu S."/>
        </authorList>
    </citation>
    <scope>NUCLEOTIDE SEQUENCE</scope>
    <source>
        <strain evidence="3">LA-IB0</strain>
        <tissue evidence="3">Leaf</tissue>
    </source>
</reference>
<dbReference type="PANTHER" id="PTHR31168">
    <property type="entry name" value="OS02G0292800 PROTEIN"/>
    <property type="match status" value="1"/>
</dbReference>
<sequence>MHSPFGSTKNGANMEERILRFCFSPKWFNNHAWIPSVPSPEMPQSSSLNSHRLRKLSQKGLGRKNLADAFSFAKRSDYVGVPELQVLTITIPDDLCMLDTTWSHHPYGCDCPRHPMKNLVELISDKHLQVEPKERGLGIAVISSNLSAATSLASVSLALSSLIGAWIGSSYHNDSITNSIYGNTSATIVYLKYVTLLSCFLIAFACFVQTARCLVHANFLISMPNCKMPVSSVESAVIKGSNFWVIGLRSLYFATNLLLWIFGPIPMFVCSVVMVVLLQYLDKNATPLLQYDPPVSYETYKKIDKEMTAVTGTTDEHESSQNGRNGTSNAQQ</sequence>
<dbReference type="Pfam" id="PF04654">
    <property type="entry name" value="DUF599"/>
    <property type="match status" value="1"/>
</dbReference>
<keyword evidence="4" id="KW-1185">Reference proteome</keyword>
<keyword evidence="2" id="KW-0472">Membrane</keyword>
<evidence type="ECO:0000256" key="1">
    <source>
        <dbReference type="SAM" id="MobiDB-lite"/>
    </source>
</evidence>
<keyword evidence="2" id="KW-1133">Transmembrane helix</keyword>
<accession>A0AAV6Y4H0</accession>